<feature type="compositionally biased region" description="Low complexity" evidence="1">
    <location>
        <begin position="32"/>
        <end position="43"/>
    </location>
</feature>
<gene>
    <name evidence="2" type="ORF">C8Z91_26930</name>
</gene>
<sequence>MEALFGRRLPYVGNLFYGRCGNVYFPDERRQAGSGADAAGARAQRLDVRRHRPGGPHSYLRTHAEHLEKQHGIKR</sequence>
<evidence type="ECO:0000313" key="3">
    <source>
        <dbReference type="Proteomes" id="UP000244184"/>
    </source>
</evidence>
<comment type="caution">
    <text evidence="2">The sequence shown here is derived from an EMBL/GenBank/DDBJ whole genome shotgun (WGS) entry which is preliminary data.</text>
</comment>
<protein>
    <submittedName>
        <fullName evidence="2">Uncharacterized protein</fullName>
    </submittedName>
</protein>
<name>A0A2T6FW26_9BACL</name>
<dbReference type="Proteomes" id="UP000244184">
    <property type="component" value="Unassembled WGS sequence"/>
</dbReference>
<reference evidence="2 3" key="1">
    <citation type="submission" date="2018-03" db="EMBL/GenBank/DDBJ databases">
        <title>Genome sequence of Paenibacillus elgii strain AC13 an antimicrobial compound producing bacteria.</title>
        <authorList>
            <person name="Kurokawa A.S."/>
            <person name="Araujo J.F."/>
            <person name="Costa R.A."/>
            <person name="Ortega D.B."/>
            <person name="Pires A.S."/>
            <person name="Pappas G.J.Jr."/>
            <person name="Franco O.L."/>
            <person name="Barreto C."/>
            <person name="Magalhaes B.S."/>
            <person name="Kruger R.H."/>
        </authorList>
    </citation>
    <scope>NUCLEOTIDE SEQUENCE [LARGE SCALE GENOMIC DNA]</scope>
    <source>
        <strain evidence="2 3">AC13</strain>
    </source>
</reference>
<feature type="compositionally biased region" description="Basic and acidic residues" evidence="1">
    <location>
        <begin position="62"/>
        <end position="75"/>
    </location>
</feature>
<evidence type="ECO:0000256" key="1">
    <source>
        <dbReference type="SAM" id="MobiDB-lite"/>
    </source>
</evidence>
<feature type="region of interest" description="Disordered" evidence="1">
    <location>
        <begin position="31"/>
        <end position="75"/>
    </location>
</feature>
<organism evidence="2 3">
    <name type="scientific">Paenibacillus elgii</name>
    <dbReference type="NCBI Taxonomy" id="189691"/>
    <lineage>
        <taxon>Bacteria</taxon>
        <taxon>Bacillati</taxon>
        <taxon>Bacillota</taxon>
        <taxon>Bacilli</taxon>
        <taxon>Bacillales</taxon>
        <taxon>Paenibacillaceae</taxon>
        <taxon>Paenibacillus</taxon>
    </lineage>
</organism>
<dbReference type="AlphaFoldDB" id="A0A2T6FW26"/>
<proteinExistence type="predicted"/>
<evidence type="ECO:0000313" key="2">
    <source>
        <dbReference type="EMBL" id="PUA36085.1"/>
    </source>
</evidence>
<accession>A0A2T6FW26</accession>
<dbReference type="EMBL" id="PYHP01000072">
    <property type="protein sequence ID" value="PUA36085.1"/>
    <property type="molecule type" value="Genomic_DNA"/>
</dbReference>